<dbReference type="RefSeq" id="WP_394842851.1">
    <property type="nucleotide sequence ID" value="NZ_CP089982.1"/>
</dbReference>
<evidence type="ECO:0008006" key="3">
    <source>
        <dbReference type="Google" id="ProtNLM"/>
    </source>
</evidence>
<evidence type="ECO:0000313" key="2">
    <source>
        <dbReference type="Proteomes" id="UP001379533"/>
    </source>
</evidence>
<organism evidence="1 2">
    <name type="scientific">Pendulispora brunnea</name>
    <dbReference type="NCBI Taxonomy" id="2905690"/>
    <lineage>
        <taxon>Bacteria</taxon>
        <taxon>Pseudomonadati</taxon>
        <taxon>Myxococcota</taxon>
        <taxon>Myxococcia</taxon>
        <taxon>Myxococcales</taxon>
        <taxon>Sorangiineae</taxon>
        <taxon>Pendulisporaceae</taxon>
        <taxon>Pendulispora</taxon>
    </lineage>
</organism>
<gene>
    <name evidence="1" type="ORF">LZC95_37985</name>
</gene>
<dbReference type="Proteomes" id="UP001379533">
    <property type="component" value="Chromosome"/>
</dbReference>
<name>A0ABZ2K0G5_9BACT</name>
<accession>A0ABZ2K0G5</accession>
<reference evidence="1 2" key="1">
    <citation type="submission" date="2021-12" db="EMBL/GenBank/DDBJ databases">
        <title>Discovery of the Pendulisporaceae a myxobacterial family with distinct sporulation behavior and unique specialized metabolism.</title>
        <authorList>
            <person name="Garcia R."/>
            <person name="Popoff A."/>
            <person name="Bader C.D."/>
            <person name="Loehr J."/>
            <person name="Walesch S."/>
            <person name="Walt C."/>
            <person name="Boldt J."/>
            <person name="Bunk B."/>
            <person name="Haeckl F.J.F.P.J."/>
            <person name="Gunesch A.P."/>
            <person name="Birkelbach J."/>
            <person name="Nuebel U."/>
            <person name="Pietschmann T."/>
            <person name="Bach T."/>
            <person name="Mueller R."/>
        </authorList>
    </citation>
    <scope>NUCLEOTIDE SEQUENCE [LARGE SCALE GENOMIC DNA]</scope>
    <source>
        <strain evidence="1 2">MSr12523</strain>
    </source>
</reference>
<sequence>MAGRWAARHSHGELIGAVARIGVAIALSVGVSELILRWKMNMSPTSAPVEVPATHADARYGWRYDAPHSNYNIVMNGHVVPVAINARGERARTENDLPELSQPTIVFVGESVVLGLGITYEESFPALVGEALGVQIANLAVHAYGDDQSYVRLHDALPDFEHPIAVVQLVFEDLLERNVERERTHLRLQDDGTFVSIPRTPREDRWRLSLLAERLARYQSDEAIEVARTTYRAMVSMAKARGAVPLIVLTNYQGPCLPDETGAPSLERILFEGQNLPYIRVDLDPSWILPNGHPDARASRRLAEAVQAALAPKLPELRARIRL</sequence>
<dbReference type="SUPFAM" id="SSF52266">
    <property type="entry name" value="SGNH hydrolase"/>
    <property type="match status" value="1"/>
</dbReference>
<proteinExistence type="predicted"/>
<dbReference type="EMBL" id="CP089982">
    <property type="protein sequence ID" value="WXA92234.1"/>
    <property type="molecule type" value="Genomic_DNA"/>
</dbReference>
<keyword evidence="2" id="KW-1185">Reference proteome</keyword>
<protein>
    <recommendedName>
        <fullName evidence="3">SGNH/GDSL hydrolase family protein</fullName>
    </recommendedName>
</protein>
<evidence type="ECO:0000313" key="1">
    <source>
        <dbReference type="EMBL" id="WXA92234.1"/>
    </source>
</evidence>